<dbReference type="EMBL" id="SLWS01000001">
    <property type="protein sequence ID" value="TCO64721.1"/>
    <property type="molecule type" value="Genomic_DNA"/>
</dbReference>
<keyword evidence="7" id="KW-1185">Reference proteome</keyword>
<evidence type="ECO:0000313" key="6">
    <source>
        <dbReference type="EMBL" id="TCO64721.1"/>
    </source>
</evidence>
<keyword evidence="2" id="KW-0274">FAD</keyword>
<dbReference type="Pfam" id="PF01494">
    <property type="entry name" value="FAD_binding_3"/>
    <property type="match status" value="1"/>
</dbReference>
<dbReference type="PRINTS" id="PR00420">
    <property type="entry name" value="RNGMNOXGNASE"/>
</dbReference>
<dbReference type="AlphaFoldDB" id="A0A4R2JW56"/>
<organism evidence="6 7">
    <name type="scientific">Actinocrispum wychmicini</name>
    <dbReference type="NCBI Taxonomy" id="1213861"/>
    <lineage>
        <taxon>Bacteria</taxon>
        <taxon>Bacillati</taxon>
        <taxon>Actinomycetota</taxon>
        <taxon>Actinomycetes</taxon>
        <taxon>Pseudonocardiales</taxon>
        <taxon>Pseudonocardiaceae</taxon>
        <taxon>Actinocrispum</taxon>
    </lineage>
</organism>
<reference evidence="6 7" key="1">
    <citation type="submission" date="2019-03" db="EMBL/GenBank/DDBJ databases">
        <title>Genomic Encyclopedia of Type Strains, Phase IV (KMG-IV): sequencing the most valuable type-strain genomes for metagenomic binning, comparative biology and taxonomic classification.</title>
        <authorList>
            <person name="Goeker M."/>
        </authorList>
    </citation>
    <scope>NUCLEOTIDE SEQUENCE [LARGE SCALE GENOMIC DNA]</scope>
    <source>
        <strain evidence="6 7">DSM 45934</strain>
    </source>
</reference>
<keyword evidence="4" id="KW-0503">Monooxygenase</keyword>
<evidence type="ECO:0000313" key="7">
    <source>
        <dbReference type="Proteomes" id="UP000295680"/>
    </source>
</evidence>
<evidence type="ECO:0000256" key="1">
    <source>
        <dbReference type="ARBA" id="ARBA00022630"/>
    </source>
</evidence>
<dbReference type="PANTHER" id="PTHR47178">
    <property type="entry name" value="MONOOXYGENASE, FAD-BINDING"/>
    <property type="match status" value="1"/>
</dbReference>
<evidence type="ECO:0000256" key="4">
    <source>
        <dbReference type="ARBA" id="ARBA00023033"/>
    </source>
</evidence>
<dbReference type="InterPro" id="IPR036188">
    <property type="entry name" value="FAD/NAD-bd_sf"/>
</dbReference>
<proteinExistence type="predicted"/>
<dbReference type="GO" id="GO:0071949">
    <property type="term" value="F:FAD binding"/>
    <property type="evidence" value="ECO:0007669"/>
    <property type="project" value="InterPro"/>
</dbReference>
<sequence length="384" mass="41641">MKVLVIGAGLGGLSLARRLLDAGIDVSVRERDSAVESRFQGYRIGLGGPGLAALRGCLPERLLPLLHAIGGEMTGMGRMVDTQLRVLGEVPPKDEGTLFDRHVLRHLLLAGLDEHVVFDKKLDDYQELSDGRVRVSFADGSTEVADVVVGADGMGSTVRRQLIPSVQIRQMDRVGAIGRTPLTDRFAGLVPGWSTMVNAAELQLFLGKMPFRRVPTEAAAELAPDVTLPDTRSYLRWVMMIPMEYADNALELEGDPVAGLALLQDLVKEWHPDLRALFDQADAGNSGIGPLRISDPVRPWPTRPVTLLGDAAHPAPPGGLGANLAFIDGELLCRKLIAVNDGTEHLIAALADYEQQMCGYAAEALGYAEKFFDSLDEMRHAQQR</sequence>
<feature type="domain" description="FAD-binding" evidence="5">
    <location>
        <begin position="300"/>
        <end position="344"/>
    </location>
</feature>
<accession>A0A4R2JW56</accession>
<evidence type="ECO:0000256" key="2">
    <source>
        <dbReference type="ARBA" id="ARBA00022827"/>
    </source>
</evidence>
<name>A0A4R2JW56_9PSEU</name>
<dbReference type="RefSeq" id="WP_243726587.1">
    <property type="nucleotide sequence ID" value="NZ_SLWS01000001.1"/>
</dbReference>
<keyword evidence="1" id="KW-0285">Flavoprotein</keyword>
<dbReference type="InterPro" id="IPR002938">
    <property type="entry name" value="FAD-bd"/>
</dbReference>
<gene>
    <name evidence="6" type="ORF">EV192_101503</name>
</gene>
<evidence type="ECO:0000259" key="5">
    <source>
        <dbReference type="Pfam" id="PF01494"/>
    </source>
</evidence>
<dbReference type="Gene3D" id="3.50.50.60">
    <property type="entry name" value="FAD/NAD(P)-binding domain"/>
    <property type="match status" value="1"/>
</dbReference>
<evidence type="ECO:0000256" key="3">
    <source>
        <dbReference type="ARBA" id="ARBA00023002"/>
    </source>
</evidence>
<comment type="caution">
    <text evidence="6">The sequence shown here is derived from an EMBL/GenBank/DDBJ whole genome shotgun (WGS) entry which is preliminary data.</text>
</comment>
<keyword evidence="3" id="KW-0560">Oxidoreductase</keyword>
<protein>
    <submittedName>
        <fullName evidence="6">2-polyprenyl-6-methoxyphenol hydroxylase-like FAD-dependent oxidoreductase</fullName>
    </submittedName>
</protein>
<dbReference type="SUPFAM" id="SSF51905">
    <property type="entry name" value="FAD/NAD(P)-binding domain"/>
    <property type="match status" value="1"/>
</dbReference>
<dbReference type="PANTHER" id="PTHR47178:SF6">
    <property type="entry name" value="FAD-BINDING DOMAIN-CONTAINING PROTEIN"/>
    <property type="match status" value="1"/>
</dbReference>
<dbReference type="GO" id="GO:0004497">
    <property type="term" value="F:monooxygenase activity"/>
    <property type="evidence" value="ECO:0007669"/>
    <property type="project" value="UniProtKB-KW"/>
</dbReference>
<dbReference type="Proteomes" id="UP000295680">
    <property type="component" value="Unassembled WGS sequence"/>
</dbReference>